<dbReference type="InterPro" id="IPR007185">
    <property type="entry name" value="DNA_pol_a/d/e_bsu"/>
</dbReference>
<evidence type="ECO:0000313" key="7">
    <source>
        <dbReference type="EMBL" id="RCH91919.1"/>
    </source>
</evidence>
<dbReference type="OrthoDB" id="3763at2759"/>
<reference evidence="7 8" key="1">
    <citation type="journal article" date="2018" name="G3 (Bethesda)">
        <title>Phylogenetic and Phylogenomic Definition of Rhizopus Species.</title>
        <authorList>
            <person name="Gryganskyi A.P."/>
            <person name="Golan J."/>
            <person name="Dolatabadi S."/>
            <person name="Mondo S."/>
            <person name="Robb S."/>
            <person name="Idnurm A."/>
            <person name="Muszewska A."/>
            <person name="Steczkiewicz K."/>
            <person name="Masonjones S."/>
            <person name="Liao H.L."/>
            <person name="Gajdeczka M.T."/>
            <person name="Anike F."/>
            <person name="Vuek A."/>
            <person name="Anishchenko I.M."/>
            <person name="Voigt K."/>
            <person name="de Hoog G.S."/>
            <person name="Smith M.E."/>
            <person name="Heitman J."/>
            <person name="Vilgalys R."/>
            <person name="Stajich J.E."/>
        </authorList>
    </citation>
    <scope>NUCLEOTIDE SEQUENCE [LARGE SCALE GENOMIC DNA]</scope>
    <source>
        <strain evidence="7 8">LSU 92-RS-03</strain>
    </source>
</reference>
<evidence type="ECO:0000256" key="4">
    <source>
        <dbReference type="ARBA" id="ARBA00023242"/>
    </source>
</evidence>
<proteinExistence type="inferred from homology"/>
<comment type="similarity">
    <text evidence="2">Belongs to the DNA polymerase delta/II small subunit family.</text>
</comment>
<comment type="caution">
    <text evidence="7">The sequence shown here is derived from an EMBL/GenBank/DDBJ whole genome shotgun (WGS) entry which is preliminary data.</text>
</comment>
<protein>
    <recommendedName>
        <fullName evidence="9">DNA polymerase delta subunit 2</fullName>
    </recommendedName>
</protein>
<feature type="domain" description="DNA polymerase alpha/delta/epsilon subunit B" evidence="5">
    <location>
        <begin position="206"/>
        <end position="414"/>
    </location>
</feature>
<evidence type="ECO:0000313" key="8">
    <source>
        <dbReference type="Proteomes" id="UP000253551"/>
    </source>
</evidence>
<dbReference type="Pfam" id="PF18018">
    <property type="entry name" value="DNA_pol_D_N"/>
    <property type="match status" value="1"/>
</dbReference>
<dbReference type="Pfam" id="PF04042">
    <property type="entry name" value="DNA_pol_E_B"/>
    <property type="match status" value="1"/>
</dbReference>
<dbReference type="PANTHER" id="PTHR10416">
    <property type="entry name" value="DNA POLYMERASE DELTA SUBUNIT 2"/>
    <property type="match status" value="1"/>
</dbReference>
<dbReference type="AlphaFoldDB" id="A0A367JPX4"/>
<evidence type="ECO:0000256" key="1">
    <source>
        <dbReference type="ARBA" id="ARBA00004123"/>
    </source>
</evidence>
<keyword evidence="4" id="KW-0539">Nucleus</keyword>
<dbReference type="InterPro" id="IPR024826">
    <property type="entry name" value="DNA_pol_delta/II_ssu"/>
</dbReference>
<comment type="subcellular location">
    <subcellularLocation>
        <location evidence="1">Nucleus</location>
    </subcellularLocation>
</comment>
<dbReference type="GO" id="GO:0043625">
    <property type="term" value="C:delta DNA polymerase complex"/>
    <property type="evidence" value="ECO:0007669"/>
    <property type="project" value="TreeGrafter"/>
</dbReference>
<evidence type="ECO:0000256" key="2">
    <source>
        <dbReference type="ARBA" id="ARBA00006035"/>
    </source>
</evidence>
<dbReference type="InterPro" id="IPR041863">
    <property type="entry name" value="PolD2_C"/>
</dbReference>
<evidence type="ECO:0000256" key="3">
    <source>
        <dbReference type="ARBA" id="ARBA00022705"/>
    </source>
</evidence>
<gene>
    <name evidence="7" type="ORF">CU098_009294</name>
</gene>
<dbReference type="STRING" id="4846.A0A367JPX4"/>
<dbReference type="EMBL" id="PJQM01002922">
    <property type="protein sequence ID" value="RCH91919.1"/>
    <property type="molecule type" value="Genomic_DNA"/>
</dbReference>
<evidence type="ECO:0000259" key="6">
    <source>
        <dbReference type="Pfam" id="PF18018"/>
    </source>
</evidence>
<keyword evidence="3" id="KW-0235">DNA replication</keyword>
<name>A0A367JPX4_RHIST</name>
<dbReference type="GO" id="GO:0006271">
    <property type="term" value="P:DNA strand elongation involved in DNA replication"/>
    <property type="evidence" value="ECO:0007669"/>
    <property type="project" value="TreeGrafter"/>
</dbReference>
<dbReference type="Gene3D" id="3.60.21.50">
    <property type="match status" value="1"/>
</dbReference>
<dbReference type="FunFam" id="3.60.21.50:FF:000002">
    <property type="entry name" value="DNA polymerase delta small subunit"/>
    <property type="match status" value="1"/>
</dbReference>
<dbReference type="Gene3D" id="2.40.50.430">
    <property type="match status" value="1"/>
</dbReference>
<keyword evidence="8" id="KW-1185">Reference proteome</keyword>
<evidence type="ECO:0008006" key="9">
    <source>
        <dbReference type="Google" id="ProtNLM"/>
    </source>
</evidence>
<dbReference type="PANTHER" id="PTHR10416:SF0">
    <property type="entry name" value="DNA POLYMERASE DELTA SUBUNIT 2"/>
    <property type="match status" value="1"/>
</dbReference>
<dbReference type="GO" id="GO:0003677">
    <property type="term" value="F:DNA binding"/>
    <property type="evidence" value="ECO:0007669"/>
    <property type="project" value="InterPro"/>
</dbReference>
<organism evidence="7 8">
    <name type="scientific">Rhizopus stolonifer</name>
    <name type="common">Rhizopus nigricans</name>
    <dbReference type="NCBI Taxonomy" id="4846"/>
    <lineage>
        <taxon>Eukaryota</taxon>
        <taxon>Fungi</taxon>
        <taxon>Fungi incertae sedis</taxon>
        <taxon>Mucoromycota</taxon>
        <taxon>Mucoromycotina</taxon>
        <taxon>Mucoromycetes</taxon>
        <taxon>Mucorales</taxon>
        <taxon>Mucorineae</taxon>
        <taxon>Rhizopodaceae</taxon>
        <taxon>Rhizopus</taxon>
    </lineage>
</organism>
<dbReference type="InterPro" id="IPR040663">
    <property type="entry name" value="DNA_pol_D_N"/>
</dbReference>
<dbReference type="Proteomes" id="UP000253551">
    <property type="component" value="Unassembled WGS sequence"/>
</dbReference>
<dbReference type="CDD" id="cd07387">
    <property type="entry name" value="MPP_PolD2_C"/>
    <property type="match status" value="1"/>
</dbReference>
<feature type="domain" description="DNA polymerase delta subunit OB-fold" evidence="6">
    <location>
        <begin position="33"/>
        <end position="183"/>
    </location>
</feature>
<evidence type="ECO:0000259" key="5">
    <source>
        <dbReference type="Pfam" id="PF04042"/>
    </source>
</evidence>
<feature type="non-terminal residue" evidence="7">
    <location>
        <position position="1"/>
    </location>
</feature>
<accession>A0A367JPX4</accession>
<dbReference type="GO" id="GO:1902969">
    <property type="term" value="P:mitotic DNA replication"/>
    <property type="evidence" value="ECO:0007669"/>
    <property type="project" value="UniProtKB-ARBA"/>
</dbReference>
<sequence length="471" mass="53332">LDHDQDERTPSQYDSLESLNGQFRVEQQSYTQQYASMYYLRLIKLREAVLNAAKERWSGLSGTMIKAIPYHFEYSFHNIEIPRYVAKVLDTQPNELCFMVGTVYMQMSKKPYVMNDLEDDETIINPVTPAKYRSDEDIISLEDESGRVEITGACLSKQLLVTGMIVGILGKEIASGTFDVIDICLPGMPEQQSLRSMETSEKPKYVALLSGLSIGGDAQFDMRRQLLLELLTGELESGLSSSITRVILAGNSTNKPKQVKNNDKKKYGYDSTLYDTATILQLDEFLEEICNTVDVDVMPGATDPSQCHLPQQRMHPSMFRQSHKLSTFHSVSNPYWCEIDNVTFLGTSGQNIDDIYKYAESEDRLEMAESCMYWRHMAPSAPDTLWSYPFKDRDPFIIDKCPHVYFIGNQPEFDDSLLQGPDGQKIRVILLPSFAETGTVVLLNISNLECTTINISNHGVAKEPEDMDQTM</sequence>